<accession>A0A2U1KEI1</accession>
<protein>
    <submittedName>
        <fullName evidence="1">Uncharacterized protein</fullName>
    </submittedName>
</protein>
<sequence>MSVITRLPVSRSFAVAFSDVVVLDDQITLILLMRTTFPGLTIFNVSGDAPGTWWSLLATQTTVLRDMFLYHIPRYMFSELLGRKNPSSKIPVSETSVSSSVKNCESERKLNSAAYIL</sequence>
<proteinExistence type="predicted"/>
<comment type="caution">
    <text evidence="1">The sequence shown here is derived from an EMBL/GenBank/DDBJ whole genome shotgun (WGS) entry which is preliminary data.</text>
</comment>
<dbReference type="AlphaFoldDB" id="A0A2U1KEI1"/>
<reference evidence="1 2" key="1">
    <citation type="journal article" date="2018" name="Mol. Plant">
        <title>The genome of Artemisia annua provides insight into the evolution of Asteraceae family and artemisinin biosynthesis.</title>
        <authorList>
            <person name="Shen Q."/>
            <person name="Zhang L."/>
            <person name="Liao Z."/>
            <person name="Wang S."/>
            <person name="Yan T."/>
            <person name="Shi P."/>
            <person name="Liu M."/>
            <person name="Fu X."/>
            <person name="Pan Q."/>
            <person name="Wang Y."/>
            <person name="Lv Z."/>
            <person name="Lu X."/>
            <person name="Zhang F."/>
            <person name="Jiang W."/>
            <person name="Ma Y."/>
            <person name="Chen M."/>
            <person name="Hao X."/>
            <person name="Li L."/>
            <person name="Tang Y."/>
            <person name="Lv G."/>
            <person name="Zhou Y."/>
            <person name="Sun X."/>
            <person name="Brodelius P.E."/>
            <person name="Rose J.K.C."/>
            <person name="Tang K."/>
        </authorList>
    </citation>
    <scope>NUCLEOTIDE SEQUENCE [LARGE SCALE GENOMIC DNA]</scope>
    <source>
        <strain evidence="2">cv. Huhao1</strain>
        <tissue evidence="1">Leaf</tissue>
    </source>
</reference>
<evidence type="ECO:0000313" key="1">
    <source>
        <dbReference type="EMBL" id="PWA35128.1"/>
    </source>
</evidence>
<dbReference type="EMBL" id="PKPP01020625">
    <property type="protein sequence ID" value="PWA35128.1"/>
    <property type="molecule type" value="Genomic_DNA"/>
</dbReference>
<organism evidence="1 2">
    <name type="scientific">Artemisia annua</name>
    <name type="common">Sweet wormwood</name>
    <dbReference type="NCBI Taxonomy" id="35608"/>
    <lineage>
        <taxon>Eukaryota</taxon>
        <taxon>Viridiplantae</taxon>
        <taxon>Streptophyta</taxon>
        <taxon>Embryophyta</taxon>
        <taxon>Tracheophyta</taxon>
        <taxon>Spermatophyta</taxon>
        <taxon>Magnoliopsida</taxon>
        <taxon>eudicotyledons</taxon>
        <taxon>Gunneridae</taxon>
        <taxon>Pentapetalae</taxon>
        <taxon>asterids</taxon>
        <taxon>campanulids</taxon>
        <taxon>Asterales</taxon>
        <taxon>Asteraceae</taxon>
        <taxon>Asteroideae</taxon>
        <taxon>Anthemideae</taxon>
        <taxon>Artemisiinae</taxon>
        <taxon>Artemisia</taxon>
    </lineage>
</organism>
<evidence type="ECO:0000313" key="2">
    <source>
        <dbReference type="Proteomes" id="UP000245207"/>
    </source>
</evidence>
<dbReference type="Proteomes" id="UP000245207">
    <property type="component" value="Unassembled WGS sequence"/>
</dbReference>
<keyword evidence="2" id="KW-1185">Reference proteome</keyword>
<gene>
    <name evidence="1" type="ORF">CTI12_AA611370</name>
</gene>
<dbReference type="OrthoDB" id="1748516at2759"/>
<name>A0A2U1KEI1_ARTAN</name>